<comment type="caution">
    <text evidence="3">The sequence shown here is derived from an EMBL/GenBank/DDBJ whole genome shotgun (WGS) entry which is preliminary data.</text>
</comment>
<proteinExistence type="predicted"/>
<feature type="domain" description="LUD" evidence="2">
    <location>
        <begin position="143"/>
        <end position="239"/>
    </location>
</feature>
<evidence type="ECO:0000259" key="2">
    <source>
        <dbReference type="Pfam" id="PF02589"/>
    </source>
</evidence>
<dbReference type="InterPro" id="IPR037171">
    <property type="entry name" value="NagB/RpiA_transferase-like"/>
</dbReference>
<dbReference type="EMBL" id="VWPL01000034">
    <property type="protein sequence ID" value="KAA5597280.1"/>
    <property type="molecule type" value="Genomic_DNA"/>
</dbReference>
<dbReference type="InterPro" id="IPR024185">
    <property type="entry name" value="FTHF_cligase-like_sf"/>
</dbReference>
<evidence type="ECO:0000313" key="4">
    <source>
        <dbReference type="Proteomes" id="UP000323886"/>
    </source>
</evidence>
<organism evidence="3 4">
    <name type="scientific">Blastochloris sulfoviridis</name>
    <dbReference type="NCBI Taxonomy" id="50712"/>
    <lineage>
        <taxon>Bacteria</taxon>
        <taxon>Pseudomonadati</taxon>
        <taxon>Pseudomonadota</taxon>
        <taxon>Alphaproteobacteria</taxon>
        <taxon>Hyphomicrobiales</taxon>
        <taxon>Blastochloridaceae</taxon>
        <taxon>Blastochloris</taxon>
    </lineage>
</organism>
<gene>
    <name evidence="3" type="ORF">F1193_14535</name>
</gene>
<accession>A0A5M6HN54</accession>
<dbReference type="PANTHER" id="PTHR43682">
    <property type="entry name" value="LACTATE UTILIZATION PROTEIN C"/>
    <property type="match status" value="1"/>
</dbReference>
<dbReference type="Gene3D" id="3.40.50.10420">
    <property type="entry name" value="NagB/RpiA/CoA transferase-like"/>
    <property type="match status" value="1"/>
</dbReference>
<dbReference type="Proteomes" id="UP000323886">
    <property type="component" value="Unassembled WGS sequence"/>
</dbReference>
<evidence type="ECO:0000313" key="3">
    <source>
        <dbReference type="EMBL" id="KAA5597280.1"/>
    </source>
</evidence>
<dbReference type="OrthoDB" id="9794157at2"/>
<dbReference type="InterPro" id="IPR003741">
    <property type="entry name" value="LUD_dom"/>
</dbReference>
<evidence type="ECO:0000256" key="1">
    <source>
        <dbReference type="SAM" id="MobiDB-lite"/>
    </source>
</evidence>
<feature type="region of interest" description="Disordered" evidence="1">
    <location>
        <begin position="1"/>
        <end position="21"/>
    </location>
</feature>
<dbReference type="RefSeq" id="WP_150098522.1">
    <property type="nucleotide sequence ID" value="NZ_VWPL01000034.1"/>
</dbReference>
<dbReference type="Pfam" id="PF02589">
    <property type="entry name" value="LUD_dom"/>
    <property type="match status" value="1"/>
</dbReference>
<keyword evidence="4" id="KW-1185">Reference proteome</keyword>
<dbReference type="SUPFAM" id="SSF100950">
    <property type="entry name" value="NagB/RpiA/CoA transferase-like"/>
    <property type="match status" value="1"/>
</dbReference>
<sequence>MSDSESAPTLKPVNRPPRATSRDRVLGTLRHALDAAAFEELRRDVVASRLASHPRGPIPARGQLDRAGRLALFRDQATAAGATVEPLASLNAVPAAISAVLRAHNLPLQVRMGADPRLAALPWHAEPALEIGLGPSDGGDLAAVSFAFAAVAESGTLVLLSGPNNPTTLNFLPDTHIVVLAADDVVGDYETVWDALRAHYGPLVMPRNVNWITGPSRSADIEQRLVFGAHGPRRLHILVAG</sequence>
<protein>
    <submittedName>
        <fullName evidence="3">Lactate utilization protein</fullName>
    </submittedName>
</protein>
<dbReference type="PANTHER" id="PTHR43682:SF1">
    <property type="entry name" value="LACTATE UTILIZATION PROTEIN C"/>
    <property type="match status" value="1"/>
</dbReference>
<dbReference type="AlphaFoldDB" id="A0A5M6HN54"/>
<name>A0A5M6HN54_9HYPH</name>
<reference evidence="3 4" key="1">
    <citation type="submission" date="2019-09" db="EMBL/GenBank/DDBJ databases">
        <title>Draft Whole-Genome sequence of Blastochloris sulfoviridis DSM 729.</title>
        <authorList>
            <person name="Meyer T.E."/>
            <person name="Kyndt J.A."/>
        </authorList>
    </citation>
    <scope>NUCLEOTIDE SEQUENCE [LARGE SCALE GENOMIC DNA]</scope>
    <source>
        <strain evidence="3 4">DSM 729</strain>
    </source>
</reference>